<reference evidence="1" key="1">
    <citation type="submission" date="2018-02" db="EMBL/GenBank/DDBJ databases">
        <title>Rhizophora mucronata_Transcriptome.</title>
        <authorList>
            <person name="Meera S.P."/>
            <person name="Sreeshan A."/>
            <person name="Augustine A."/>
        </authorList>
    </citation>
    <scope>NUCLEOTIDE SEQUENCE</scope>
    <source>
        <tissue evidence="1">Leaf</tissue>
    </source>
</reference>
<sequence>MTACDMCTYIIYMTTLHLPCETNQIQNLPWLHEWRAVIFPPNVVSKDTLVNPTD</sequence>
<protein>
    <submittedName>
        <fullName evidence="1">E3 ubiquitin-protein ligase UPL2</fullName>
    </submittedName>
</protein>
<accession>A0A2P2MUX2</accession>
<dbReference type="EMBL" id="GGEC01053543">
    <property type="protein sequence ID" value="MBX34027.1"/>
    <property type="molecule type" value="Transcribed_RNA"/>
</dbReference>
<organism evidence="1">
    <name type="scientific">Rhizophora mucronata</name>
    <name type="common">Asiatic mangrove</name>
    <dbReference type="NCBI Taxonomy" id="61149"/>
    <lineage>
        <taxon>Eukaryota</taxon>
        <taxon>Viridiplantae</taxon>
        <taxon>Streptophyta</taxon>
        <taxon>Embryophyta</taxon>
        <taxon>Tracheophyta</taxon>
        <taxon>Spermatophyta</taxon>
        <taxon>Magnoliopsida</taxon>
        <taxon>eudicotyledons</taxon>
        <taxon>Gunneridae</taxon>
        <taxon>Pentapetalae</taxon>
        <taxon>rosids</taxon>
        <taxon>fabids</taxon>
        <taxon>Malpighiales</taxon>
        <taxon>Rhizophoraceae</taxon>
        <taxon>Rhizophora</taxon>
    </lineage>
</organism>
<evidence type="ECO:0000313" key="1">
    <source>
        <dbReference type="EMBL" id="MBX34027.1"/>
    </source>
</evidence>
<name>A0A2P2MUX2_RHIMU</name>
<dbReference type="AlphaFoldDB" id="A0A2P2MUX2"/>
<proteinExistence type="predicted"/>